<dbReference type="EMBL" id="AP035881">
    <property type="protein sequence ID" value="BFP43747.1"/>
    <property type="molecule type" value="Genomic_DNA"/>
</dbReference>
<dbReference type="Gene3D" id="1.10.10.10">
    <property type="entry name" value="Winged helix-like DNA-binding domain superfamily/Winged helix DNA-binding domain"/>
    <property type="match status" value="1"/>
</dbReference>
<proteinExistence type="predicted"/>
<evidence type="ECO:0000313" key="1">
    <source>
        <dbReference type="EMBL" id="BFP43747.1"/>
    </source>
</evidence>
<name>A0AB33JTN0_9ACTN</name>
<accession>A0AB33JTN0</accession>
<protein>
    <submittedName>
        <fullName evidence="1">Uncharacterized protein</fullName>
    </submittedName>
</protein>
<dbReference type="AlphaFoldDB" id="A0AB33JTN0"/>
<reference evidence="1" key="1">
    <citation type="submission" date="2024-07" db="EMBL/GenBank/DDBJ databases">
        <title>Complete genome sequences of cellulolytic bacteria, Kitasatospora sp. CMC57 and Streptomyces sp. CMC78, isolated from Japanese agricultural soil.</title>
        <authorList>
            <person name="Hashimoto T."/>
            <person name="Ito M."/>
            <person name="Iwamoto M."/>
            <person name="Fukahori D."/>
            <person name="Shoda T."/>
            <person name="Sakoda M."/>
            <person name="Morohoshi T."/>
            <person name="Mitsuboshi M."/>
            <person name="Nishizawa T."/>
        </authorList>
    </citation>
    <scope>NUCLEOTIDE SEQUENCE</scope>
    <source>
        <strain evidence="1">CMC57</strain>
    </source>
</reference>
<sequence>MHSPPQRLVRHPVRRALEGLRHPTGLIALTEHGREAFARIRAERSQLLADRLSRISPHHRAALPVLGLLTKEPGARTDTAASTRTRRAVSRHFQHGPRYLFVCDAHWATVNWLPRETDSH</sequence>
<organism evidence="1">
    <name type="scientific">Kitasatospora sp. CMC57</name>
    <dbReference type="NCBI Taxonomy" id="3231513"/>
    <lineage>
        <taxon>Bacteria</taxon>
        <taxon>Bacillati</taxon>
        <taxon>Actinomycetota</taxon>
        <taxon>Actinomycetes</taxon>
        <taxon>Kitasatosporales</taxon>
        <taxon>Streptomycetaceae</taxon>
        <taxon>Kitasatospora</taxon>
    </lineage>
</organism>
<gene>
    <name evidence="1" type="ORF">KCMC57_01150</name>
</gene>
<dbReference type="InterPro" id="IPR036388">
    <property type="entry name" value="WH-like_DNA-bd_sf"/>
</dbReference>